<keyword evidence="2" id="KW-1133">Transmembrane helix</keyword>
<dbReference type="EMBL" id="ANPB02000009">
    <property type="protein sequence ID" value="KAF4476219.1"/>
    <property type="molecule type" value="Genomic_DNA"/>
</dbReference>
<accession>A0A7J6IJC8</accession>
<evidence type="ECO:0000256" key="1">
    <source>
        <dbReference type="SAM" id="MobiDB-lite"/>
    </source>
</evidence>
<name>A0A7J6IJC8_COLFN</name>
<comment type="caution">
    <text evidence="3">The sequence shown here is derived from an EMBL/GenBank/DDBJ whole genome shotgun (WGS) entry which is preliminary data.</text>
</comment>
<evidence type="ECO:0000313" key="3">
    <source>
        <dbReference type="EMBL" id="KAF4476219.1"/>
    </source>
</evidence>
<keyword evidence="4" id="KW-1185">Reference proteome</keyword>
<evidence type="ECO:0000256" key="2">
    <source>
        <dbReference type="SAM" id="Phobius"/>
    </source>
</evidence>
<dbReference type="RefSeq" id="XP_066007410.1">
    <property type="nucleotide sequence ID" value="XM_066153141.1"/>
</dbReference>
<dbReference type="AlphaFoldDB" id="A0A7J6IJC8"/>
<organism evidence="3 4">
    <name type="scientific">Colletotrichum fructicola (strain Nara gc5)</name>
    <name type="common">Anthracnose fungus</name>
    <name type="synonym">Colletotrichum gloeosporioides (strain Nara gc5)</name>
    <dbReference type="NCBI Taxonomy" id="1213859"/>
    <lineage>
        <taxon>Eukaryota</taxon>
        <taxon>Fungi</taxon>
        <taxon>Dikarya</taxon>
        <taxon>Ascomycota</taxon>
        <taxon>Pezizomycotina</taxon>
        <taxon>Sordariomycetes</taxon>
        <taxon>Hypocreomycetidae</taxon>
        <taxon>Glomerellales</taxon>
        <taxon>Glomerellaceae</taxon>
        <taxon>Colletotrichum</taxon>
        <taxon>Colletotrichum gloeosporioides species complex</taxon>
    </lineage>
</organism>
<dbReference type="InParanoid" id="A0A7J6IJC8"/>
<feature type="transmembrane region" description="Helical" evidence="2">
    <location>
        <begin position="115"/>
        <end position="135"/>
    </location>
</feature>
<evidence type="ECO:0000313" key="4">
    <source>
        <dbReference type="Proteomes" id="UP000011096"/>
    </source>
</evidence>
<protein>
    <submittedName>
        <fullName evidence="3">Uncharacterized protein</fullName>
    </submittedName>
</protein>
<reference evidence="3 4" key="2">
    <citation type="submission" date="2020-04" db="EMBL/GenBank/DDBJ databases">
        <title>Genome sequencing and assembly of multiple isolates from the Colletotrichum gloeosporioides species complex.</title>
        <authorList>
            <person name="Gan P."/>
            <person name="Shirasu K."/>
        </authorList>
    </citation>
    <scope>NUCLEOTIDE SEQUENCE [LARGE SCALE GENOMIC DNA]</scope>
    <source>
        <strain evidence="3 4">Nara gc5</strain>
    </source>
</reference>
<feature type="region of interest" description="Disordered" evidence="1">
    <location>
        <begin position="85"/>
        <end position="105"/>
    </location>
</feature>
<keyword evidence="2" id="KW-0472">Membrane</keyword>
<reference evidence="3 4" key="1">
    <citation type="submission" date="2012-08" db="EMBL/GenBank/DDBJ databases">
        <authorList>
            <person name="Gan P.H.P."/>
            <person name="Ikeda K."/>
            <person name="Irieda H."/>
            <person name="Narusaka M."/>
            <person name="O'Connell R.J."/>
            <person name="Narusaka Y."/>
            <person name="Takano Y."/>
            <person name="Kubo Y."/>
            <person name="Shirasu K."/>
        </authorList>
    </citation>
    <scope>NUCLEOTIDE SEQUENCE [LARGE SCALE GENOMIC DNA]</scope>
    <source>
        <strain evidence="3 4">Nara gc5</strain>
    </source>
</reference>
<sequence length="144" mass="15617">MNQVVVQYSVYSYGAPFFTLDREGIKHNSQSTAGATSHPDTGVSGFLPRQPLSWCCLYGLSMLRCFWPLVAWTSSHRIALCDNDNEADDDADNDNERSSSVSERLGATLTPTPPVALLLIVLVYVAEGITVAGSATKHRLGRLG</sequence>
<gene>
    <name evidence="3" type="ORF">CGGC5_v014738</name>
</gene>
<dbReference type="Proteomes" id="UP000011096">
    <property type="component" value="Unassembled WGS sequence"/>
</dbReference>
<proteinExistence type="predicted"/>
<dbReference type="GeneID" id="90980382"/>
<keyword evidence="2" id="KW-0812">Transmembrane</keyword>